<keyword evidence="5" id="KW-0418">Kinase</keyword>
<dbReference type="InterPro" id="IPR052162">
    <property type="entry name" value="Sensor_kinase/Photoreceptor"/>
</dbReference>
<feature type="coiled-coil region" evidence="7">
    <location>
        <begin position="483"/>
        <end position="510"/>
    </location>
</feature>
<dbReference type="InterPro" id="IPR013656">
    <property type="entry name" value="PAS_4"/>
</dbReference>
<dbReference type="PROSITE" id="PS50113">
    <property type="entry name" value="PAC"/>
    <property type="match status" value="3"/>
</dbReference>
<reference evidence="11" key="2">
    <citation type="submission" date="2023-07" db="EMBL/GenBank/DDBJ databases">
        <authorList>
            <person name="Bai X.-H."/>
            <person name="Wang H.-H."/>
            <person name="Wang J."/>
            <person name="Ma M.-Y."/>
            <person name="Hu H.-H."/>
            <person name="Song Z.-L."/>
            <person name="Ma H.-G."/>
            <person name="Fan Y."/>
            <person name="Du C.-Y."/>
            <person name="Xu J.-C."/>
        </authorList>
    </citation>
    <scope>NUCLEOTIDE SEQUENCE</scope>
    <source>
        <strain evidence="11">CZ1</strain>
    </source>
</reference>
<dbReference type="EC" id="2.7.13.3" evidence="2"/>
<dbReference type="PROSITE" id="PS50112">
    <property type="entry name" value="PAS"/>
    <property type="match status" value="5"/>
</dbReference>
<dbReference type="InterPro" id="IPR013655">
    <property type="entry name" value="PAS_fold_3"/>
</dbReference>
<dbReference type="PANTHER" id="PTHR43304:SF1">
    <property type="entry name" value="PAC DOMAIN-CONTAINING PROTEIN"/>
    <property type="match status" value="1"/>
</dbReference>
<feature type="domain" description="Histidine kinase" evidence="8">
    <location>
        <begin position="781"/>
        <end position="999"/>
    </location>
</feature>
<protein>
    <recommendedName>
        <fullName evidence="2">histidine kinase</fullName>
        <ecNumber evidence="2">2.7.13.3</ecNumber>
    </recommendedName>
</protein>
<dbReference type="InterPro" id="IPR013767">
    <property type="entry name" value="PAS_fold"/>
</dbReference>
<gene>
    <name evidence="11" type="ORF">Q2T42_07670</name>
</gene>
<dbReference type="PANTHER" id="PTHR43304">
    <property type="entry name" value="PHYTOCHROME-LIKE PROTEIN CPH1"/>
    <property type="match status" value="1"/>
</dbReference>
<dbReference type="Pfam" id="PF00989">
    <property type="entry name" value="PAS"/>
    <property type="match status" value="2"/>
</dbReference>
<keyword evidence="4" id="KW-0808">Transferase</keyword>
<dbReference type="PROSITE" id="PS50109">
    <property type="entry name" value="HIS_KIN"/>
    <property type="match status" value="1"/>
</dbReference>
<dbReference type="SUPFAM" id="SSF55874">
    <property type="entry name" value="ATPase domain of HSP90 chaperone/DNA topoisomerase II/histidine kinase"/>
    <property type="match status" value="1"/>
</dbReference>
<proteinExistence type="predicted"/>
<dbReference type="InterPro" id="IPR000014">
    <property type="entry name" value="PAS"/>
</dbReference>
<dbReference type="EMBL" id="CP130144">
    <property type="protein sequence ID" value="WNZ47709.1"/>
    <property type="molecule type" value="Genomic_DNA"/>
</dbReference>
<evidence type="ECO:0000256" key="6">
    <source>
        <dbReference type="ARBA" id="ARBA00023012"/>
    </source>
</evidence>
<dbReference type="Pfam" id="PF08448">
    <property type="entry name" value="PAS_4"/>
    <property type="match status" value="1"/>
</dbReference>
<dbReference type="InterPro" id="IPR036097">
    <property type="entry name" value="HisK_dim/P_sf"/>
</dbReference>
<dbReference type="InterPro" id="IPR005467">
    <property type="entry name" value="His_kinase_dom"/>
</dbReference>
<dbReference type="SMART" id="SM00091">
    <property type="entry name" value="PAS"/>
    <property type="match status" value="5"/>
</dbReference>
<reference evidence="11" key="1">
    <citation type="journal article" date="2023" name="Plants (Basel)">
        <title>Genomic Analysis of Leptolyngbya boryana CZ1 Reveals Efficient Carbon Fixation Modules.</title>
        <authorList>
            <person name="Bai X."/>
            <person name="Wang H."/>
            <person name="Cheng W."/>
            <person name="Wang J."/>
            <person name="Ma M."/>
            <person name="Hu H."/>
            <person name="Song Z."/>
            <person name="Ma H."/>
            <person name="Fan Y."/>
            <person name="Du C."/>
            <person name="Xu J."/>
        </authorList>
    </citation>
    <scope>NUCLEOTIDE SEQUENCE</scope>
    <source>
        <strain evidence="11">CZ1</strain>
    </source>
</reference>
<dbReference type="CDD" id="cd00130">
    <property type="entry name" value="PAS"/>
    <property type="match status" value="5"/>
</dbReference>
<dbReference type="InterPro" id="IPR035965">
    <property type="entry name" value="PAS-like_dom_sf"/>
</dbReference>
<feature type="domain" description="PAS" evidence="9">
    <location>
        <begin position="500"/>
        <end position="574"/>
    </location>
</feature>
<dbReference type="SMART" id="SM00387">
    <property type="entry name" value="HATPase_c"/>
    <property type="match status" value="1"/>
</dbReference>
<dbReference type="SMART" id="SM00086">
    <property type="entry name" value="PAC"/>
    <property type="match status" value="4"/>
</dbReference>
<keyword evidence="3" id="KW-0597">Phosphoprotein</keyword>
<dbReference type="Pfam" id="PF08447">
    <property type="entry name" value="PAS_3"/>
    <property type="match status" value="1"/>
</dbReference>
<dbReference type="CDD" id="cd00082">
    <property type="entry name" value="HisKA"/>
    <property type="match status" value="1"/>
</dbReference>
<dbReference type="Gene3D" id="3.30.565.10">
    <property type="entry name" value="Histidine kinase-like ATPase, C-terminal domain"/>
    <property type="match status" value="1"/>
</dbReference>
<evidence type="ECO:0000256" key="7">
    <source>
        <dbReference type="SAM" id="Coils"/>
    </source>
</evidence>
<dbReference type="Pfam" id="PF13426">
    <property type="entry name" value="PAS_9"/>
    <property type="match status" value="1"/>
</dbReference>
<dbReference type="Gene3D" id="1.10.287.130">
    <property type="match status" value="1"/>
</dbReference>
<feature type="domain" description="PAC" evidence="10">
    <location>
        <begin position="576"/>
        <end position="628"/>
    </location>
</feature>
<dbReference type="InterPro" id="IPR003661">
    <property type="entry name" value="HisK_dim/P_dom"/>
</dbReference>
<evidence type="ECO:0000259" key="10">
    <source>
        <dbReference type="PROSITE" id="PS50113"/>
    </source>
</evidence>
<dbReference type="NCBIfam" id="TIGR00229">
    <property type="entry name" value="sensory_box"/>
    <property type="match status" value="4"/>
</dbReference>
<evidence type="ECO:0000256" key="5">
    <source>
        <dbReference type="ARBA" id="ARBA00022777"/>
    </source>
</evidence>
<keyword evidence="6" id="KW-0902">Two-component regulatory system</keyword>
<evidence type="ECO:0000256" key="3">
    <source>
        <dbReference type="ARBA" id="ARBA00022553"/>
    </source>
</evidence>
<dbReference type="CDD" id="cd00075">
    <property type="entry name" value="HATPase"/>
    <property type="match status" value="1"/>
</dbReference>
<feature type="domain" description="PAS" evidence="9">
    <location>
        <begin position="628"/>
        <end position="708"/>
    </location>
</feature>
<evidence type="ECO:0000259" key="9">
    <source>
        <dbReference type="PROSITE" id="PS50112"/>
    </source>
</evidence>
<feature type="coiled-coil region" evidence="7">
    <location>
        <begin position="747"/>
        <end position="777"/>
    </location>
</feature>
<dbReference type="Gene3D" id="3.30.450.20">
    <property type="entry name" value="PAS domain"/>
    <property type="match status" value="5"/>
</dbReference>
<organism evidence="11">
    <name type="scientific">Leptolyngbya boryana CZ1</name>
    <dbReference type="NCBI Taxonomy" id="3060204"/>
    <lineage>
        <taxon>Bacteria</taxon>
        <taxon>Bacillati</taxon>
        <taxon>Cyanobacteriota</taxon>
        <taxon>Cyanophyceae</taxon>
        <taxon>Leptolyngbyales</taxon>
        <taxon>Leptolyngbyaceae</taxon>
        <taxon>Leptolyngbya group</taxon>
        <taxon>Leptolyngbya</taxon>
    </lineage>
</organism>
<evidence type="ECO:0000256" key="1">
    <source>
        <dbReference type="ARBA" id="ARBA00000085"/>
    </source>
</evidence>
<feature type="domain" description="PAS" evidence="9">
    <location>
        <begin position="92"/>
        <end position="142"/>
    </location>
</feature>
<sequence>MRETDQIQLQQRNAELEVLVAELRSQLQAQSVQELTKTPKAIAPSVSSVEAEFDLDTVRSLRYQITKLEHKIEQLQAEVSRRRREQESLRTSEQRYRSVVEAMHEAVMMLNAEGLIETCNASTEKILECAIDELIDRNILELGWEAIHEDGSAFDLETFPGLITAKTGIPCSEVILGLCKPEKQVTWISINSQPLFQPGQVLPYAVVVSFSDISLRRWIEEERHQLLAREQTARAEAELAREQINRVLQSITDGFVALDRSARFTYVNHAAAQILGKPARDLLGKVLWQEFPDFAETSFGQLYRRAMAEGVPLEIVDYYIPCQGWYSMRAYPAKSGVSLFFRNMTDSVETARERDQAQQALRCALQRLSFHVDNSPFAVIEWDQNLRITRWSREAEALLGWDASEVIGKQFGSWELVVPEDLGTVDRAIAQLLNGQTTRNVCTSRNVSKDGSIVPCEWYNSVLFDSSGELISVLSLILNVRERQQVEDERKAAAAELRESEERFRQLAENIEQIFWMYDVEQRKLIYISPGCQQVLGYDSQSCYEKPLSFWLNRGLPEDIPHLMKVSRQALRGKSAEATFQFQRPDQEKRWLLARAFPVRNQQGKVYRIAGIAEDITEAKHREAERQAQEQRLLLLESVVLNANDAIVITEAEPVEPPGPRIVFVNDAFTRMMGYEKHEVIGKTPRILQGPKTNWTVLKNLRSALKNWQPVITELINYHKDGSEVWIELSIFPVTDQTGHYTYWVGLQREITHRKQAEIEMRKALEKERELSELKSNFVTTVSHEFRTPLSTILSSADMLEFYAGNCSIDKQLEHIQRIQAASLNMKDLLSDILMLERADAKKVKFEPAPLNILSFCENLIDEMRLNDQAQHQIRFEPEAGVSEIRGYMDAKLMRQIFTNLLSNALKYSPAESTITFRIRQDQTHVYFEVQDQGIGIPESDQVRLFEAFHRATNVGMISGNGLGLAIVKQSVEIHQGQIQLTSHENQGTMVQVMLPLRPQDTEILD</sequence>
<feature type="domain" description="PAC" evidence="10">
    <location>
        <begin position="709"/>
        <end position="763"/>
    </location>
</feature>
<dbReference type="InterPro" id="IPR036890">
    <property type="entry name" value="HATPase_C_sf"/>
</dbReference>
<evidence type="ECO:0000313" key="11">
    <source>
        <dbReference type="EMBL" id="WNZ47709.1"/>
    </source>
</evidence>
<dbReference type="InterPro" id="IPR001610">
    <property type="entry name" value="PAC"/>
</dbReference>
<feature type="domain" description="PAS" evidence="9">
    <location>
        <begin position="240"/>
        <end position="285"/>
    </location>
</feature>
<dbReference type="InterPro" id="IPR004358">
    <property type="entry name" value="Sig_transdc_His_kin-like_C"/>
</dbReference>
<dbReference type="RefSeq" id="WP_316428268.1">
    <property type="nucleotide sequence ID" value="NZ_CP130144.1"/>
</dbReference>
<dbReference type="AlphaFoldDB" id="A0AA97ASN4"/>
<dbReference type="SUPFAM" id="SSF55785">
    <property type="entry name" value="PYP-like sensor domain (PAS domain)"/>
    <property type="match status" value="5"/>
</dbReference>
<evidence type="ECO:0000256" key="2">
    <source>
        <dbReference type="ARBA" id="ARBA00012438"/>
    </source>
</evidence>
<dbReference type="GO" id="GO:0000155">
    <property type="term" value="F:phosphorelay sensor kinase activity"/>
    <property type="evidence" value="ECO:0007669"/>
    <property type="project" value="InterPro"/>
</dbReference>
<dbReference type="FunFam" id="3.30.565.10:FF:000006">
    <property type="entry name" value="Sensor histidine kinase WalK"/>
    <property type="match status" value="1"/>
</dbReference>
<dbReference type="InterPro" id="IPR003594">
    <property type="entry name" value="HATPase_dom"/>
</dbReference>
<dbReference type="Pfam" id="PF02518">
    <property type="entry name" value="HATPase_c"/>
    <property type="match status" value="1"/>
</dbReference>
<accession>A0AA97ASN4</accession>
<feature type="domain" description="PAC" evidence="10">
    <location>
        <begin position="440"/>
        <end position="492"/>
    </location>
</feature>
<feature type="domain" description="PAS" evidence="9">
    <location>
        <begin position="364"/>
        <end position="436"/>
    </location>
</feature>
<evidence type="ECO:0000259" key="8">
    <source>
        <dbReference type="PROSITE" id="PS50109"/>
    </source>
</evidence>
<feature type="coiled-coil region" evidence="7">
    <location>
        <begin position="58"/>
        <end position="92"/>
    </location>
</feature>
<dbReference type="PRINTS" id="PR00344">
    <property type="entry name" value="BCTRLSENSOR"/>
</dbReference>
<dbReference type="SMART" id="SM00388">
    <property type="entry name" value="HisKA"/>
    <property type="match status" value="1"/>
</dbReference>
<dbReference type="Pfam" id="PF00512">
    <property type="entry name" value="HisKA"/>
    <property type="match status" value="1"/>
</dbReference>
<evidence type="ECO:0000256" key="4">
    <source>
        <dbReference type="ARBA" id="ARBA00022679"/>
    </source>
</evidence>
<comment type="catalytic activity">
    <reaction evidence="1">
        <text>ATP + protein L-histidine = ADP + protein N-phospho-L-histidine.</text>
        <dbReference type="EC" id="2.7.13.3"/>
    </reaction>
</comment>
<dbReference type="SUPFAM" id="SSF47384">
    <property type="entry name" value="Homodimeric domain of signal transducing histidine kinase"/>
    <property type="match status" value="1"/>
</dbReference>
<name>A0AA97ASN4_LEPBY</name>
<keyword evidence="7" id="KW-0175">Coiled coil</keyword>
<dbReference type="GO" id="GO:0006355">
    <property type="term" value="P:regulation of DNA-templated transcription"/>
    <property type="evidence" value="ECO:0007669"/>
    <property type="project" value="InterPro"/>
</dbReference>
<dbReference type="InterPro" id="IPR000700">
    <property type="entry name" value="PAS-assoc_C"/>
</dbReference>
<feature type="coiled-coil region" evidence="7">
    <location>
        <begin position="6"/>
        <end position="33"/>
    </location>
</feature>